<evidence type="ECO:0000256" key="1">
    <source>
        <dbReference type="SAM" id="SignalP"/>
    </source>
</evidence>
<evidence type="ECO:0000313" key="3">
    <source>
        <dbReference type="Proteomes" id="UP001056035"/>
    </source>
</evidence>
<dbReference type="PANTHER" id="PTHR12631">
    <property type="entry name" value="ALPHA-L-IDURONIDASE"/>
    <property type="match status" value="1"/>
</dbReference>
<feature type="signal peptide" evidence="1">
    <location>
        <begin position="1"/>
        <end position="28"/>
    </location>
</feature>
<proteinExistence type="predicted"/>
<gene>
    <name evidence="2" type="ORF">NBH00_16075</name>
</gene>
<dbReference type="Gene3D" id="3.20.20.80">
    <property type="entry name" value="Glycosidases"/>
    <property type="match status" value="1"/>
</dbReference>
<dbReference type="PANTHER" id="PTHR12631:SF10">
    <property type="entry name" value="BETA-XYLOSIDASE-LIKE PROTEIN-RELATED"/>
    <property type="match status" value="1"/>
</dbReference>
<keyword evidence="3" id="KW-1185">Reference proteome</keyword>
<sequence length="527" mass="57768">MPPILRSLRAAALVTLLACFLAPAAAQASDGQLSIMMDDDLLVYRTDTVRDQTMRQMKGMGVDVVRVTVLWSVVAENANDGKATKAQKRRFRRLGAANPKAYPKANWDRYDGVVRACKTLGLVCYLDVTGPGPSYTHEKAPSNHRKDNKWWKPKPREFYKFVQAVGKRYDGKYRDENTPNILPAVHFWSLWNEPNQGGWLRPQWLNGKAVSPSLYRGLFLFGRRALVSTGHGGDIILAGETAPTGVTRQTTTSAIGPKTFINELLCGPGSNGLGCSEFKKDGPIQAYAWAHHPYTKKLAPTQRDPDPTAYTLANFSDLGTQLDQLGQATGNIRVGMPLISTEFGYETNPPDPYAATTPEQQAAYDQLADLITFLNPRIVGNTQFLLRDVKPNKKKPKGSRAYWATYQSGLLTAGGTEKPAATAYKMPFLAQVVARDPAGPLTASVFGQLRFLPNVLSPTRPETVQLQFKAAGSPFDFVNIGDPITVTNQVGYYQAPAVTIPGPGQIRALWTGLAVPYRLTSLPQAVQ</sequence>
<dbReference type="InterPro" id="IPR051923">
    <property type="entry name" value="Glycosyl_Hydrolase_39"/>
</dbReference>
<dbReference type="Proteomes" id="UP001056035">
    <property type="component" value="Chromosome"/>
</dbReference>
<dbReference type="SUPFAM" id="SSF51445">
    <property type="entry name" value="(Trans)glycosidases"/>
    <property type="match status" value="1"/>
</dbReference>
<protein>
    <submittedName>
        <fullName evidence="2">Cellulase family glycosylhydrolase</fullName>
    </submittedName>
</protein>
<organism evidence="2 3">
    <name type="scientific">Paraconexibacter antarcticus</name>
    <dbReference type="NCBI Taxonomy" id="2949664"/>
    <lineage>
        <taxon>Bacteria</taxon>
        <taxon>Bacillati</taxon>
        <taxon>Actinomycetota</taxon>
        <taxon>Thermoleophilia</taxon>
        <taxon>Solirubrobacterales</taxon>
        <taxon>Paraconexibacteraceae</taxon>
        <taxon>Paraconexibacter</taxon>
    </lineage>
</organism>
<accession>A0ABY5DLW1</accession>
<name>A0ABY5DLW1_9ACTN</name>
<dbReference type="RefSeq" id="WP_254569608.1">
    <property type="nucleotide sequence ID" value="NZ_CP098502.1"/>
</dbReference>
<evidence type="ECO:0000313" key="2">
    <source>
        <dbReference type="EMBL" id="UTI62873.1"/>
    </source>
</evidence>
<keyword evidence="1" id="KW-0732">Signal</keyword>
<dbReference type="EMBL" id="CP098502">
    <property type="protein sequence ID" value="UTI62873.1"/>
    <property type="molecule type" value="Genomic_DNA"/>
</dbReference>
<reference evidence="2 3" key="1">
    <citation type="submission" date="2022-06" db="EMBL/GenBank/DDBJ databases">
        <title>Paraconexibacter antarcticus.</title>
        <authorList>
            <person name="Kim C.S."/>
        </authorList>
    </citation>
    <scope>NUCLEOTIDE SEQUENCE [LARGE SCALE GENOMIC DNA]</scope>
    <source>
        <strain evidence="2 3">02-257</strain>
    </source>
</reference>
<dbReference type="InterPro" id="IPR017853">
    <property type="entry name" value="GH"/>
</dbReference>
<feature type="chain" id="PRO_5047115354" evidence="1">
    <location>
        <begin position="29"/>
        <end position="527"/>
    </location>
</feature>